<evidence type="ECO:0000256" key="1">
    <source>
        <dbReference type="ARBA" id="ARBA00022670"/>
    </source>
</evidence>
<feature type="active site" description="Charge relay system" evidence="6">
    <location>
        <position position="1264"/>
    </location>
</feature>
<feature type="active site" description="Charge relay system" evidence="6">
    <location>
        <position position="1492"/>
    </location>
</feature>
<proteinExistence type="inferred from homology"/>
<dbReference type="Gene3D" id="3.40.50.300">
    <property type="entry name" value="P-loop containing nucleotide triphosphate hydrolases"/>
    <property type="match status" value="1"/>
</dbReference>
<organism evidence="13 14">
    <name type="scientific">Purpureocillium lilacinum</name>
    <name type="common">Paecilomyces lilacinus</name>
    <dbReference type="NCBI Taxonomy" id="33203"/>
    <lineage>
        <taxon>Eukaryota</taxon>
        <taxon>Fungi</taxon>
        <taxon>Dikarya</taxon>
        <taxon>Ascomycota</taxon>
        <taxon>Pezizomycotina</taxon>
        <taxon>Sordariomycetes</taxon>
        <taxon>Hypocreomycetidae</taxon>
        <taxon>Hypocreales</taxon>
        <taxon>Ophiocordycipitaceae</taxon>
        <taxon>Purpureocillium</taxon>
    </lineage>
</organism>
<dbReference type="Pfam" id="PF22939">
    <property type="entry name" value="WHD_GPIID"/>
    <property type="match status" value="1"/>
</dbReference>
<evidence type="ECO:0000256" key="4">
    <source>
        <dbReference type="ARBA" id="ARBA00022825"/>
    </source>
</evidence>
<keyword evidence="9" id="KW-0472">Membrane</keyword>
<feature type="domain" description="GPI inositol-deacylase winged helix" evidence="11">
    <location>
        <begin position="690"/>
        <end position="778"/>
    </location>
</feature>
<keyword evidence="1 6" id="KW-0645">Protease</keyword>
<dbReference type="Pfam" id="PF24883">
    <property type="entry name" value="NPHP3_N"/>
    <property type="match status" value="1"/>
</dbReference>
<comment type="similarity">
    <text evidence="6 7">Belongs to the peptidase S8 family.</text>
</comment>
<dbReference type="PROSITE" id="PS50088">
    <property type="entry name" value="ANK_REPEAT"/>
    <property type="match status" value="1"/>
</dbReference>
<reference evidence="13 14" key="1">
    <citation type="journal article" date="2016" name="Front. Microbiol.">
        <title>Genome and transcriptome sequences reveal the specific parasitism of the nematophagous Purpureocillium lilacinum 36-1.</title>
        <authorList>
            <person name="Xie J."/>
            <person name="Li S."/>
            <person name="Mo C."/>
            <person name="Xiao X."/>
            <person name="Peng D."/>
            <person name="Wang G."/>
            <person name="Xiao Y."/>
        </authorList>
    </citation>
    <scope>NUCLEOTIDE SEQUENCE [LARGE SCALE GENOMIC DNA]</scope>
    <source>
        <strain evidence="13 14">36-1</strain>
    </source>
</reference>
<dbReference type="InterPro" id="IPR015500">
    <property type="entry name" value="Peptidase_S8_subtilisin-rel"/>
</dbReference>
<dbReference type="PROSITE" id="PS00136">
    <property type="entry name" value="SUBTILASE_ASP"/>
    <property type="match status" value="1"/>
</dbReference>
<dbReference type="Pfam" id="PF00082">
    <property type="entry name" value="Peptidase_S8"/>
    <property type="match status" value="1"/>
</dbReference>
<dbReference type="PRINTS" id="PR00723">
    <property type="entry name" value="SUBTILISIN"/>
</dbReference>
<feature type="region of interest" description="Disordered" evidence="8">
    <location>
        <begin position="1166"/>
        <end position="1190"/>
    </location>
</feature>
<feature type="domain" description="Nephrocystin 3-like N-terminal" evidence="12">
    <location>
        <begin position="406"/>
        <end position="570"/>
    </location>
</feature>
<dbReference type="SUPFAM" id="SSF52540">
    <property type="entry name" value="P-loop containing nucleoside triphosphate hydrolases"/>
    <property type="match status" value="1"/>
</dbReference>
<evidence type="ECO:0000259" key="12">
    <source>
        <dbReference type="Pfam" id="PF24883"/>
    </source>
</evidence>
<keyword evidence="9" id="KW-1133">Transmembrane helix</keyword>
<keyword evidence="3 6" id="KW-0378">Hydrolase</keyword>
<sequence length="1582" mass="175479">MNTPSVGSVHYRRNRPPERPAATAMLDRRHPDLPNPPKDDNTYTLGAIGPHNIVIACLPQGKYGTNSAAAVATRMASTFPSIRLGFMVGIGGGVPPNVRLGDVVVSSPGNGFPGVVQWDFGKAEDGGKLVQTGALSNPPTALLTAVSKLRTKHDLKGPRIPEYLCDLATNYPRLAVRCARPAGIGKPVSHNSHCGWFTWRGILSALLDAFLAFVWYSFGVWTLSAGDGRSNNEFTFPAAVEGSQGQSDDILIHYGLIASGNRVIKDAKLRDRINDRFGGHLLCVEMEAAGLMDNFPCLVIRGICDYADSAKNKEWQEYAAVVAAAYAKEIISIVPLDEVQQMDAIQNTMQRFGRQLDQLGATNTAIHSIVRGLEANTHHYELENWLSPPDPSTNYSHAKKQRHGSSGQWLLRRTEYLTWKSGHRPFLWLHGIPGCGKTILASTIIQDLAQDKGVRNPLYFFFDFTDTRKQSFEHALRSLIIQLYRKDKSSQKHVDVLFATCERGKQQPSIDSLCRTFTAMVEDASEVNIVLDALDECGPRDKDWGAGLLSWIESFVGRTRNNVRLFVTSRPEQHIKSTFEKWADCQSAIPVRSCLVEKDISAYIHTRVRDSEGLARWHSRPDIQDEIEVALNEKADGMFRWATCQLDALESCLDPLTLRAALRSLPRTLDETYARILSNLPLEHRHRTILILQFLAYSERPLTVEEAVDAITLDTNSKPRFDRQNRMPVPEEISRYCSSLVAVSNVNIDTNDQSKPQLQLAHFSVKEYLLSDRLEAAVAEPFKPINARASIAEVCLAYLLDMDQSLSASQLEQSYWLAKYSARYWTDHARVAESTCPNVRALLEDFFSCHPLRTISFQLHDPDSPWQHLGGYNFAPSLYYASLTGLSCSVKILLAKGAEINAEGGLYGSALQAASYGGHDKVVGMLLEKGADDTIADSGDCATFAYISRKCLETAQLRCRGADSFWRNAIPLLQTAVIVLSSSPLVQTTLTAPTILHDRATYYFKKPNSTHFVKAYKPGMEAVTTLVAKGEGIPDRSLRRIIGKLISSKSAHVQMLRERRGIQEHAENVAVFTTCNASVTPIEGHTRTKVPNQPSRDKLNWTAVSPHEKVFARGQEFPPMSGVAYASGLHESSALKENIVERITPSRRNSVSCREGRPDVHRQRYTEEDQVRDPTVMNRANEPFERSIDVYPLDTPLKQYSRSAPENSRCDNSELGELFALTDGISEEASASGPDRHATTPHGLADVRLTGRPWSGPVKIAVLDTGIDLDHEDFGRPARRRTEKGRRAVSMLPEKTQRDRIKACRSFVGDPGEDGDVTDSTGHGTHIAGLILRIAPRAELYIAKTSTGQEHQLVEPNGLSSQRERRQRRRPVEQAINWAIDQGVNIINLSLGFPEQSSHGLRRALERANYENVAVFAAAANHGNCRAIAWPARDPDLAICVTSADESYKCSLFAPSAAGRGLPMFITHGEKVVSHWPVKLGQGSFRAMSGTSVATPIAVGMAAMILAFLNKTNVWEDKEKWLGRSNEGKLRSTMGMRHLLQHMCRERDGLKVLSPSLMWEEDANANPLRVLSDMAQPFRRPG</sequence>
<evidence type="ECO:0000256" key="2">
    <source>
        <dbReference type="ARBA" id="ARBA00022737"/>
    </source>
</evidence>
<comment type="caution">
    <text evidence="13">The sequence shown here is derived from an EMBL/GenBank/DDBJ whole genome shotgun (WGS) entry which is preliminary data.</text>
</comment>
<keyword evidence="9" id="KW-0812">Transmembrane</keyword>
<feature type="region of interest" description="Disordered" evidence="8">
    <location>
        <begin position="1"/>
        <end position="40"/>
    </location>
</feature>
<evidence type="ECO:0000259" key="10">
    <source>
        <dbReference type="Pfam" id="PF00082"/>
    </source>
</evidence>
<dbReference type="GO" id="GO:0009116">
    <property type="term" value="P:nucleoside metabolic process"/>
    <property type="evidence" value="ECO:0007669"/>
    <property type="project" value="InterPro"/>
</dbReference>
<dbReference type="InterPro" id="IPR002110">
    <property type="entry name" value="Ankyrin_rpt"/>
</dbReference>
<dbReference type="InterPro" id="IPR035994">
    <property type="entry name" value="Nucleoside_phosphorylase_sf"/>
</dbReference>
<accession>A0A2U3DQF2</accession>
<keyword evidence="2" id="KW-0677">Repeat</keyword>
<dbReference type="GO" id="GO:0006508">
    <property type="term" value="P:proteolysis"/>
    <property type="evidence" value="ECO:0007669"/>
    <property type="project" value="UniProtKB-KW"/>
</dbReference>
<dbReference type="GO" id="GO:0004252">
    <property type="term" value="F:serine-type endopeptidase activity"/>
    <property type="evidence" value="ECO:0007669"/>
    <property type="project" value="UniProtKB-UniRule"/>
</dbReference>
<evidence type="ECO:0000259" key="11">
    <source>
        <dbReference type="Pfam" id="PF22939"/>
    </source>
</evidence>
<dbReference type="InterPro" id="IPR056884">
    <property type="entry name" value="NPHP3-like_N"/>
</dbReference>
<dbReference type="PANTHER" id="PTHR46082:SF11">
    <property type="entry name" value="AAA+ ATPASE DOMAIN-CONTAINING PROTEIN-RELATED"/>
    <property type="match status" value="1"/>
</dbReference>
<dbReference type="Gene3D" id="3.40.50.1580">
    <property type="entry name" value="Nucleoside phosphorylase domain"/>
    <property type="match status" value="1"/>
</dbReference>
<evidence type="ECO:0000256" key="6">
    <source>
        <dbReference type="PROSITE-ProRule" id="PRU01240"/>
    </source>
</evidence>
<dbReference type="SUPFAM" id="SSF53167">
    <property type="entry name" value="Purine and uridine phosphorylases"/>
    <property type="match status" value="1"/>
</dbReference>
<dbReference type="SUPFAM" id="SSF48403">
    <property type="entry name" value="Ankyrin repeat"/>
    <property type="match status" value="1"/>
</dbReference>
<dbReference type="InterPro" id="IPR023828">
    <property type="entry name" value="Peptidase_S8_Ser-AS"/>
</dbReference>
<keyword evidence="5" id="KW-0040">ANK repeat</keyword>
<keyword evidence="4 6" id="KW-0720">Serine protease</keyword>
<evidence type="ECO:0000256" key="8">
    <source>
        <dbReference type="SAM" id="MobiDB-lite"/>
    </source>
</evidence>
<evidence type="ECO:0000313" key="14">
    <source>
        <dbReference type="Proteomes" id="UP000245956"/>
    </source>
</evidence>
<dbReference type="InterPro" id="IPR053137">
    <property type="entry name" value="NLR-like"/>
</dbReference>
<protein>
    <submittedName>
        <fullName evidence="13">Uncharacterized protein</fullName>
    </submittedName>
</protein>
<dbReference type="Gene3D" id="3.40.50.200">
    <property type="entry name" value="Peptidase S8/S53 domain"/>
    <property type="match status" value="1"/>
</dbReference>
<dbReference type="PANTHER" id="PTHR46082">
    <property type="entry name" value="ATP/GTP-BINDING PROTEIN-RELATED"/>
    <property type="match status" value="1"/>
</dbReference>
<feature type="domain" description="Peptidase S8/S53" evidence="10">
    <location>
        <begin position="1258"/>
        <end position="1517"/>
    </location>
</feature>
<gene>
    <name evidence="13" type="ORF">PCL_09637</name>
</gene>
<dbReference type="InterPro" id="IPR000209">
    <property type="entry name" value="Peptidase_S8/S53_dom"/>
</dbReference>
<feature type="transmembrane region" description="Helical" evidence="9">
    <location>
        <begin position="1487"/>
        <end position="1509"/>
    </location>
</feature>
<dbReference type="PROSITE" id="PS51892">
    <property type="entry name" value="SUBTILASE"/>
    <property type="match status" value="1"/>
</dbReference>
<dbReference type="SUPFAM" id="SSF52743">
    <property type="entry name" value="Subtilisin-like"/>
    <property type="match status" value="1"/>
</dbReference>
<evidence type="ECO:0000256" key="5">
    <source>
        <dbReference type="PROSITE-ProRule" id="PRU00023"/>
    </source>
</evidence>
<dbReference type="EMBL" id="LCWV01000059">
    <property type="protein sequence ID" value="PWI64482.1"/>
    <property type="molecule type" value="Genomic_DNA"/>
</dbReference>
<dbReference type="PROSITE" id="PS00138">
    <property type="entry name" value="SUBTILASE_SER"/>
    <property type="match status" value="1"/>
</dbReference>
<dbReference type="InterPro" id="IPR036770">
    <property type="entry name" value="Ankyrin_rpt-contain_sf"/>
</dbReference>
<feature type="active site" description="Charge relay system" evidence="6">
    <location>
        <position position="1323"/>
    </location>
</feature>
<dbReference type="InterPro" id="IPR027417">
    <property type="entry name" value="P-loop_NTPase"/>
</dbReference>
<feature type="compositionally biased region" description="Basic and acidic residues" evidence="8">
    <location>
        <begin position="26"/>
        <end position="40"/>
    </location>
</feature>
<evidence type="ECO:0000256" key="7">
    <source>
        <dbReference type="RuleBase" id="RU003355"/>
    </source>
</evidence>
<evidence type="ECO:0000313" key="13">
    <source>
        <dbReference type="EMBL" id="PWI64482.1"/>
    </source>
</evidence>
<feature type="region of interest" description="Disordered" evidence="8">
    <location>
        <begin position="1349"/>
        <end position="1370"/>
    </location>
</feature>
<feature type="repeat" description="ANK" evidence="5">
    <location>
        <begin position="909"/>
        <end position="938"/>
    </location>
</feature>
<name>A0A2U3DQF2_PURLI</name>
<evidence type="ECO:0000256" key="9">
    <source>
        <dbReference type="SAM" id="Phobius"/>
    </source>
</evidence>
<dbReference type="Proteomes" id="UP000245956">
    <property type="component" value="Unassembled WGS sequence"/>
</dbReference>
<evidence type="ECO:0000256" key="3">
    <source>
        <dbReference type="ARBA" id="ARBA00022801"/>
    </source>
</evidence>
<dbReference type="InterPro" id="IPR023827">
    <property type="entry name" value="Peptidase_S8_Asp-AS"/>
</dbReference>
<dbReference type="Gene3D" id="1.25.40.20">
    <property type="entry name" value="Ankyrin repeat-containing domain"/>
    <property type="match status" value="1"/>
</dbReference>
<dbReference type="InterPro" id="IPR036852">
    <property type="entry name" value="Peptidase_S8/S53_dom_sf"/>
</dbReference>
<dbReference type="InterPro" id="IPR054471">
    <property type="entry name" value="GPIID_WHD"/>
</dbReference>